<evidence type="ECO:0008006" key="4">
    <source>
        <dbReference type="Google" id="ProtNLM"/>
    </source>
</evidence>
<reference evidence="2" key="1">
    <citation type="submission" date="2021-11" db="EMBL/GenBank/DDBJ databases">
        <title>BS-T2-15 a new species belonging to the Comamonadaceae family isolated from the soil of a French oak forest.</title>
        <authorList>
            <person name="Mieszkin S."/>
            <person name="Alain K."/>
        </authorList>
    </citation>
    <scope>NUCLEOTIDE SEQUENCE</scope>
    <source>
        <strain evidence="2">BS-T2-15</strain>
    </source>
</reference>
<dbReference type="Proteomes" id="UP001139353">
    <property type="component" value="Unassembled WGS sequence"/>
</dbReference>
<keyword evidence="3" id="KW-1185">Reference proteome</keyword>
<dbReference type="RefSeq" id="WP_275684528.1">
    <property type="nucleotide sequence ID" value="NZ_JAJLJH010000008.1"/>
</dbReference>
<gene>
    <name evidence="2" type="ORF">LPC04_22510</name>
</gene>
<accession>A0A9X1YSK7</accession>
<name>A0A9X1YSK7_9BURK</name>
<organism evidence="2 3">
    <name type="scientific">Scleromatobacter humisilvae</name>
    <dbReference type="NCBI Taxonomy" id="2897159"/>
    <lineage>
        <taxon>Bacteria</taxon>
        <taxon>Pseudomonadati</taxon>
        <taxon>Pseudomonadota</taxon>
        <taxon>Betaproteobacteria</taxon>
        <taxon>Burkholderiales</taxon>
        <taxon>Sphaerotilaceae</taxon>
        <taxon>Scleromatobacter</taxon>
    </lineage>
</organism>
<protein>
    <recommendedName>
        <fullName evidence="4">Transmembrane protein</fullName>
    </recommendedName>
</protein>
<feature type="transmembrane region" description="Helical" evidence="1">
    <location>
        <begin position="34"/>
        <end position="54"/>
    </location>
</feature>
<evidence type="ECO:0000256" key="1">
    <source>
        <dbReference type="SAM" id="Phobius"/>
    </source>
</evidence>
<proteinExistence type="predicted"/>
<sequence length="117" mass="12621">MNAIVRMLAVYAGLSLLLCAMTRMEWSPLQPNGFGQWLALFLLIFPAAAAAEFLGERLLGKQAPADFEESKSHSDCSWTRIVASVAVVLVTVGVVIGAAWWLSHPAASCDDSIVCIR</sequence>
<comment type="caution">
    <text evidence="2">The sequence shown here is derived from an EMBL/GenBank/DDBJ whole genome shotgun (WGS) entry which is preliminary data.</text>
</comment>
<feature type="transmembrane region" description="Helical" evidence="1">
    <location>
        <begin position="81"/>
        <end position="102"/>
    </location>
</feature>
<keyword evidence="1" id="KW-1133">Transmembrane helix</keyword>
<keyword evidence="1" id="KW-0812">Transmembrane</keyword>
<evidence type="ECO:0000313" key="2">
    <source>
        <dbReference type="EMBL" id="MCK9688491.1"/>
    </source>
</evidence>
<dbReference type="AlphaFoldDB" id="A0A9X1YSK7"/>
<dbReference type="EMBL" id="JAJLJH010000008">
    <property type="protein sequence ID" value="MCK9688491.1"/>
    <property type="molecule type" value="Genomic_DNA"/>
</dbReference>
<keyword evidence="1" id="KW-0472">Membrane</keyword>
<evidence type="ECO:0000313" key="3">
    <source>
        <dbReference type="Proteomes" id="UP001139353"/>
    </source>
</evidence>